<dbReference type="InterPro" id="IPR012947">
    <property type="entry name" value="tRNA_SAD"/>
</dbReference>
<dbReference type="Pfam" id="PF07973">
    <property type="entry name" value="tRNA_SAD"/>
    <property type="match status" value="1"/>
</dbReference>
<dbReference type="EC" id="6.1.1.7" evidence="4"/>
<evidence type="ECO:0000256" key="13">
    <source>
        <dbReference type="ARBA" id="ARBA00022917"/>
    </source>
</evidence>
<dbReference type="SMART" id="SM00863">
    <property type="entry name" value="tRNA_SAD"/>
    <property type="match status" value="1"/>
</dbReference>
<protein>
    <recommendedName>
        <fullName evidence="5">Alanine--tRNA ligase</fullName>
        <ecNumber evidence="4">6.1.1.7</ecNumber>
    </recommendedName>
    <alternativeName>
        <fullName evidence="15">Alanyl-tRNA synthetase</fullName>
    </alternativeName>
</protein>
<proteinExistence type="inferred from homology"/>
<dbReference type="GO" id="GO:0000049">
    <property type="term" value="F:tRNA binding"/>
    <property type="evidence" value="ECO:0007669"/>
    <property type="project" value="UniProtKB-KW"/>
</dbReference>
<dbReference type="InterPro" id="IPR018163">
    <property type="entry name" value="Thr/Ala-tRNA-synth_IIc_edit"/>
</dbReference>
<dbReference type="SUPFAM" id="SSF50447">
    <property type="entry name" value="Translation proteins"/>
    <property type="match status" value="1"/>
</dbReference>
<keyword evidence="6" id="KW-0820">tRNA-binding</keyword>
<keyword evidence="9" id="KW-0547">Nucleotide-binding</keyword>
<dbReference type="PANTHER" id="PTHR43462:SF1">
    <property type="entry name" value="ALANYL-TRNA EDITING PROTEIN AARSD1"/>
    <property type="match status" value="1"/>
</dbReference>
<dbReference type="GO" id="GO:0005524">
    <property type="term" value="F:ATP binding"/>
    <property type="evidence" value="ECO:0007669"/>
    <property type="project" value="UniProtKB-KW"/>
</dbReference>
<keyword evidence="8" id="KW-0479">Metal-binding</keyword>
<keyword evidence="11" id="KW-0067">ATP-binding</keyword>
<evidence type="ECO:0000256" key="14">
    <source>
        <dbReference type="ARBA" id="ARBA00023146"/>
    </source>
</evidence>
<dbReference type="InterPro" id="IPR051335">
    <property type="entry name" value="Alanyl-tRNA_Editing_Enzymes"/>
</dbReference>
<evidence type="ECO:0000256" key="5">
    <source>
        <dbReference type="ARBA" id="ARBA00017959"/>
    </source>
</evidence>
<dbReference type="STRING" id="192814.GCA_900166575_00321"/>
<evidence type="ECO:0000256" key="2">
    <source>
        <dbReference type="ARBA" id="ARBA00004496"/>
    </source>
</evidence>
<dbReference type="SUPFAM" id="SSF55186">
    <property type="entry name" value="ThrRS/AlaRS common domain"/>
    <property type="match status" value="1"/>
</dbReference>
<organism evidence="17 18">
    <name type="scientific">Halobacillus salinus</name>
    <dbReference type="NCBI Taxonomy" id="192814"/>
    <lineage>
        <taxon>Bacteria</taxon>
        <taxon>Bacillati</taxon>
        <taxon>Bacillota</taxon>
        <taxon>Bacilli</taxon>
        <taxon>Bacillales</taxon>
        <taxon>Bacillaceae</taxon>
        <taxon>Halobacillus</taxon>
    </lineage>
</organism>
<evidence type="ECO:0000259" key="16">
    <source>
        <dbReference type="PROSITE" id="PS50860"/>
    </source>
</evidence>
<evidence type="ECO:0000256" key="10">
    <source>
        <dbReference type="ARBA" id="ARBA00022833"/>
    </source>
</evidence>
<dbReference type="EMBL" id="SRJC01000001">
    <property type="protein sequence ID" value="TGB03451.1"/>
    <property type="molecule type" value="Genomic_DNA"/>
</dbReference>
<reference evidence="17 18" key="1">
    <citation type="journal article" date="2003" name="Int. J. Syst. Evol. Microbiol.">
        <title>Halobacillus salinus sp. nov., isolated from a salt lake on the coast of the East Sea in Korea.</title>
        <authorList>
            <person name="Yoon J.H."/>
            <person name="Kang K.H."/>
            <person name="Park Y.H."/>
        </authorList>
    </citation>
    <scope>NUCLEOTIDE SEQUENCE [LARGE SCALE GENOMIC DNA]</scope>
    <source>
        <strain evidence="17 18">HSL-3</strain>
    </source>
</reference>
<keyword evidence="10" id="KW-0862">Zinc</keyword>
<keyword evidence="12" id="KW-0694">RNA-binding</keyword>
<dbReference type="GO" id="GO:0046872">
    <property type="term" value="F:metal ion binding"/>
    <property type="evidence" value="ECO:0007669"/>
    <property type="project" value="UniProtKB-KW"/>
</dbReference>
<dbReference type="Pfam" id="PF01411">
    <property type="entry name" value="tRNA-synt_2c"/>
    <property type="match status" value="1"/>
</dbReference>
<dbReference type="Gene3D" id="3.10.310.40">
    <property type="match status" value="1"/>
</dbReference>
<evidence type="ECO:0000313" key="18">
    <source>
        <dbReference type="Proteomes" id="UP000297982"/>
    </source>
</evidence>
<evidence type="ECO:0000256" key="6">
    <source>
        <dbReference type="ARBA" id="ARBA00022555"/>
    </source>
</evidence>
<comment type="similarity">
    <text evidence="3">Belongs to the class-II aminoacyl-tRNA synthetase family.</text>
</comment>
<evidence type="ECO:0000256" key="4">
    <source>
        <dbReference type="ARBA" id="ARBA00013168"/>
    </source>
</evidence>
<dbReference type="GO" id="GO:0004813">
    <property type="term" value="F:alanine-tRNA ligase activity"/>
    <property type="evidence" value="ECO:0007669"/>
    <property type="project" value="UniProtKB-EC"/>
</dbReference>
<sequence length="395" mass="44375">MTRKLFYEDVYRSEFESVVVESAQEDGRDYVVLEETAFYPTGGGQPHDTGSLSEIEVYNVEEVDGDVRHYVKESISEGTSVKGRIDWKRRFDHMQQHSGQHIISAVFHDTYNFPTTSFHLGADTVTIDLDTEELSDSILQEAEERVNEIIRRNVPIESKWVSVAEANEYPLRKPLSVEGDVRLVVIPDVDYSGCGGTHPHSTSELMAVKFLGWTKNKKQVRLEFVCGNRVLEKLGDKHRVLNEVKQYVSKPEEEVAGEVGELIRAGKEKDKRIAELEKVLLQYEARDVVKEAQGNQVIARAYEGRTMKELQALGKAIVEEASYCYLILVSEQDDQLQFVLASGKEQELECNMNEVAGTVMPLIEGKGGGKPNFVQGGGKKLIDAQTFIEQVEAAL</sequence>
<keyword evidence="14" id="KW-0030">Aminoacyl-tRNA synthetase</keyword>
<dbReference type="Gene3D" id="2.40.30.130">
    <property type="match status" value="1"/>
</dbReference>
<dbReference type="InterPro" id="IPR018164">
    <property type="entry name" value="Ala-tRNA-synth_IIc_N"/>
</dbReference>
<evidence type="ECO:0000256" key="1">
    <source>
        <dbReference type="ARBA" id="ARBA00001947"/>
    </source>
</evidence>
<evidence type="ECO:0000256" key="8">
    <source>
        <dbReference type="ARBA" id="ARBA00022723"/>
    </source>
</evidence>
<keyword evidence="18" id="KW-1185">Reference proteome</keyword>
<comment type="caution">
    <text evidence="17">The sequence shown here is derived from an EMBL/GenBank/DDBJ whole genome shotgun (WGS) entry which is preliminary data.</text>
</comment>
<evidence type="ECO:0000256" key="9">
    <source>
        <dbReference type="ARBA" id="ARBA00022741"/>
    </source>
</evidence>
<dbReference type="GO" id="GO:0006419">
    <property type="term" value="P:alanyl-tRNA aminoacylation"/>
    <property type="evidence" value="ECO:0007669"/>
    <property type="project" value="InterPro"/>
</dbReference>
<comment type="subcellular location">
    <subcellularLocation>
        <location evidence="2">Cytoplasm</location>
    </subcellularLocation>
</comment>
<dbReference type="InterPro" id="IPR018165">
    <property type="entry name" value="Ala-tRNA-synth_IIc_core"/>
</dbReference>
<dbReference type="AlphaFoldDB" id="A0A4Z0H220"/>
<dbReference type="Proteomes" id="UP000297982">
    <property type="component" value="Unassembled WGS sequence"/>
</dbReference>
<name>A0A4Z0H220_9BACI</name>
<dbReference type="InterPro" id="IPR003156">
    <property type="entry name" value="DHHA1_dom"/>
</dbReference>
<evidence type="ECO:0000256" key="3">
    <source>
        <dbReference type="ARBA" id="ARBA00008226"/>
    </source>
</evidence>
<dbReference type="FunFam" id="3.10.310.40:FF:000001">
    <property type="entry name" value="Alanine--tRNA ligase"/>
    <property type="match status" value="1"/>
</dbReference>
<evidence type="ECO:0000313" key="17">
    <source>
        <dbReference type="EMBL" id="TGB03451.1"/>
    </source>
</evidence>
<evidence type="ECO:0000256" key="15">
    <source>
        <dbReference type="ARBA" id="ARBA00032577"/>
    </source>
</evidence>
<dbReference type="PANTHER" id="PTHR43462">
    <property type="entry name" value="ALANYL-TRNA EDITING PROTEIN"/>
    <property type="match status" value="1"/>
</dbReference>
<gene>
    <name evidence="17" type="ORF">E4663_00140</name>
</gene>
<dbReference type="InterPro" id="IPR009000">
    <property type="entry name" value="Transl_B-barrel_sf"/>
</dbReference>
<feature type="domain" description="Alanyl-transfer RNA synthetases family profile" evidence="16">
    <location>
        <begin position="1"/>
        <end position="236"/>
    </location>
</feature>
<dbReference type="Pfam" id="PF02272">
    <property type="entry name" value="DHHA1"/>
    <property type="match status" value="1"/>
</dbReference>
<dbReference type="PROSITE" id="PS50860">
    <property type="entry name" value="AA_TRNA_LIGASE_II_ALA"/>
    <property type="match status" value="1"/>
</dbReference>
<keyword evidence="7" id="KW-0436">Ligase</keyword>
<dbReference type="Gene3D" id="3.30.980.10">
    <property type="entry name" value="Threonyl-trna Synthetase, Chain A, domain 2"/>
    <property type="match status" value="1"/>
</dbReference>
<dbReference type="GO" id="GO:0002161">
    <property type="term" value="F:aminoacyl-tRNA deacylase activity"/>
    <property type="evidence" value="ECO:0007669"/>
    <property type="project" value="UniProtKB-ARBA"/>
</dbReference>
<evidence type="ECO:0000256" key="7">
    <source>
        <dbReference type="ARBA" id="ARBA00022598"/>
    </source>
</evidence>
<keyword evidence="13" id="KW-0648">Protein biosynthesis</keyword>
<evidence type="ECO:0000256" key="12">
    <source>
        <dbReference type="ARBA" id="ARBA00022884"/>
    </source>
</evidence>
<dbReference type="RefSeq" id="WP_135326184.1">
    <property type="nucleotide sequence ID" value="NZ_SRJC01000001.1"/>
</dbReference>
<evidence type="ECO:0000256" key="11">
    <source>
        <dbReference type="ARBA" id="ARBA00022840"/>
    </source>
</evidence>
<accession>A0A4Z0H220</accession>
<comment type="cofactor">
    <cofactor evidence="1">
        <name>Zn(2+)</name>
        <dbReference type="ChEBI" id="CHEBI:29105"/>
    </cofactor>
</comment>
<dbReference type="GO" id="GO:0005737">
    <property type="term" value="C:cytoplasm"/>
    <property type="evidence" value="ECO:0007669"/>
    <property type="project" value="UniProtKB-SubCell"/>
</dbReference>